<evidence type="ECO:0000256" key="10">
    <source>
        <dbReference type="ARBA" id="ARBA00048540"/>
    </source>
</evidence>
<organism evidence="11">
    <name type="scientific">hydrothermal vent metagenome</name>
    <dbReference type="NCBI Taxonomy" id="652676"/>
    <lineage>
        <taxon>unclassified sequences</taxon>
        <taxon>metagenomes</taxon>
        <taxon>ecological metagenomes</taxon>
    </lineage>
</organism>
<accession>A0A3B1AKB5</accession>
<dbReference type="Gene3D" id="3.10.520.10">
    <property type="entry name" value="ApbE-like domains"/>
    <property type="match status" value="1"/>
</dbReference>
<dbReference type="GO" id="GO:0046872">
    <property type="term" value="F:metal ion binding"/>
    <property type="evidence" value="ECO:0007669"/>
    <property type="project" value="UniProtKB-KW"/>
</dbReference>
<protein>
    <recommendedName>
        <fullName evidence="3">FAD:protein FMN transferase</fullName>
        <ecNumber evidence="2">2.7.1.180</ecNumber>
    </recommendedName>
    <alternativeName>
        <fullName evidence="9">Flavin transferase</fullName>
    </alternativeName>
</protein>
<dbReference type="EC" id="2.7.1.180" evidence="2"/>
<comment type="catalytic activity">
    <reaction evidence="10">
        <text>L-threonyl-[protein] + FAD = FMN-L-threonyl-[protein] + AMP + H(+)</text>
        <dbReference type="Rhea" id="RHEA:36847"/>
        <dbReference type="Rhea" id="RHEA-COMP:11060"/>
        <dbReference type="Rhea" id="RHEA-COMP:11061"/>
        <dbReference type="ChEBI" id="CHEBI:15378"/>
        <dbReference type="ChEBI" id="CHEBI:30013"/>
        <dbReference type="ChEBI" id="CHEBI:57692"/>
        <dbReference type="ChEBI" id="CHEBI:74257"/>
        <dbReference type="ChEBI" id="CHEBI:456215"/>
        <dbReference type="EC" id="2.7.1.180"/>
    </reaction>
</comment>
<evidence type="ECO:0000313" key="11">
    <source>
        <dbReference type="EMBL" id="VAX00483.1"/>
    </source>
</evidence>
<keyword evidence="5" id="KW-0808">Transferase</keyword>
<dbReference type="InterPro" id="IPR024932">
    <property type="entry name" value="ApbE"/>
</dbReference>
<dbReference type="EMBL" id="UOFR01000076">
    <property type="protein sequence ID" value="VAX00483.1"/>
    <property type="molecule type" value="Genomic_DNA"/>
</dbReference>
<proteinExistence type="predicted"/>
<dbReference type="GO" id="GO:0016740">
    <property type="term" value="F:transferase activity"/>
    <property type="evidence" value="ECO:0007669"/>
    <property type="project" value="UniProtKB-KW"/>
</dbReference>
<evidence type="ECO:0000256" key="3">
    <source>
        <dbReference type="ARBA" id="ARBA00016337"/>
    </source>
</evidence>
<evidence type="ECO:0000256" key="1">
    <source>
        <dbReference type="ARBA" id="ARBA00001946"/>
    </source>
</evidence>
<dbReference type="PANTHER" id="PTHR30040">
    <property type="entry name" value="THIAMINE BIOSYNTHESIS LIPOPROTEIN APBE"/>
    <property type="match status" value="1"/>
</dbReference>
<comment type="cofactor">
    <cofactor evidence="1">
        <name>Mg(2+)</name>
        <dbReference type="ChEBI" id="CHEBI:18420"/>
    </cofactor>
</comment>
<evidence type="ECO:0000256" key="8">
    <source>
        <dbReference type="ARBA" id="ARBA00022842"/>
    </source>
</evidence>
<evidence type="ECO:0000256" key="9">
    <source>
        <dbReference type="ARBA" id="ARBA00031306"/>
    </source>
</evidence>
<reference evidence="11" key="1">
    <citation type="submission" date="2018-06" db="EMBL/GenBank/DDBJ databases">
        <authorList>
            <person name="Zhirakovskaya E."/>
        </authorList>
    </citation>
    <scope>NUCLEOTIDE SEQUENCE</scope>
</reference>
<dbReference type="SUPFAM" id="SSF143631">
    <property type="entry name" value="ApbE-like"/>
    <property type="match status" value="1"/>
</dbReference>
<gene>
    <name evidence="11" type="ORF">MNBD_GAMMA21-113</name>
</gene>
<keyword evidence="6" id="KW-0479">Metal-binding</keyword>
<dbReference type="Pfam" id="PF02424">
    <property type="entry name" value="ApbE"/>
    <property type="match status" value="1"/>
</dbReference>
<keyword evidence="8" id="KW-0460">Magnesium</keyword>
<evidence type="ECO:0000256" key="7">
    <source>
        <dbReference type="ARBA" id="ARBA00022827"/>
    </source>
</evidence>
<keyword evidence="4" id="KW-0285">Flavoprotein</keyword>
<name>A0A3B1AKB5_9ZZZZ</name>
<evidence type="ECO:0000256" key="4">
    <source>
        <dbReference type="ARBA" id="ARBA00022630"/>
    </source>
</evidence>
<dbReference type="PROSITE" id="PS51257">
    <property type="entry name" value="PROKAR_LIPOPROTEIN"/>
    <property type="match status" value="1"/>
</dbReference>
<dbReference type="PIRSF" id="PIRSF006268">
    <property type="entry name" value="ApbE"/>
    <property type="match status" value="1"/>
</dbReference>
<evidence type="ECO:0000256" key="6">
    <source>
        <dbReference type="ARBA" id="ARBA00022723"/>
    </source>
</evidence>
<dbReference type="InterPro" id="IPR003374">
    <property type="entry name" value="ApbE-like_sf"/>
</dbReference>
<dbReference type="AlphaFoldDB" id="A0A3B1AKB5"/>
<keyword evidence="11" id="KW-0449">Lipoprotein</keyword>
<evidence type="ECO:0000256" key="5">
    <source>
        <dbReference type="ARBA" id="ARBA00022679"/>
    </source>
</evidence>
<dbReference type="PANTHER" id="PTHR30040:SF2">
    <property type="entry name" value="FAD:PROTEIN FMN TRANSFERASE"/>
    <property type="match status" value="1"/>
</dbReference>
<keyword evidence="7" id="KW-0274">FAD</keyword>
<evidence type="ECO:0000256" key="2">
    <source>
        <dbReference type="ARBA" id="ARBA00011955"/>
    </source>
</evidence>
<sequence length="348" mass="38027">MLFRKTLYFSLAIGFSILLAGCNPKPVEYNDNVLAFGTFIEVSLINLTPEQSERVMEKIRKDLKYFHYALHPFKAGPSGRVNSLLTATGEFTSNPSVIPLIVKSKLYNRQSQGLFNPAIGKLLELWGYHDELAPEGPAPDEESIKLLVKQNPTMQSISVQGVRVKNTNPAVKLDFGGIAKGYALDVIMGHLKQMGVHDASINTGGDLKVIGQGANGPWNIGIRDPRGDGMLASLIVNDGEAVFTSGDYERFYIEAGKRYHHILDPRTGYPAQKSQSVTVVHDNAALADAAATALFIAGPEMWLTIAKSMNIQQAMLVGRDGKIYITPSLNDRIQFRKSGLDISVVAIP</sequence>